<dbReference type="RefSeq" id="WP_015884567.1">
    <property type="nucleotide sequence ID" value="NC_012669.1"/>
</dbReference>
<evidence type="ECO:0000313" key="2">
    <source>
        <dbReference type="Proteomes" id="UP000007962"/>
    </source>
</evidence>
<keyword evidence="2" id="KW-1185">Reference proteome</keyword>
<dbReference type="InterPro" id="IPR029058">
    <property type="entry name" value="AB_hydrolase_fold"/>
</dbReference>
<dbReference type="Proteomes" id="UP000007962">
    <property type="component" value="Chromosome"/>
</dbReference>
<gene>
    <name evidence="1" type="ordered locus">Bcav_4089</name>
</gene>
<name>C5C5X2_BEUC1</name>
<evidence type="ECO:0000313" key="1">
    <source>
        <dbReference type="EMBL" id="ACQ82330.1"/>
    </source>
</evidence>
<dbReference type="Gene3D" id="3.40.50.1820">
    <property type="entry name" value="alpha/beta hydrolase"/>
    <property type="match status" value="1"/>
</dbReference>
<organism evidence="1 2">
    <name type="scientific">Beutenbergia cavernae (strain ATCC BAA-8 / DSM 12333 / CCUG 43141 / JCM 11478 / NBRC 16432 / NCIMB 13614 / HKI 0122)</name>
    <dbReference type="NCBI Taxonomy" id="471853"/>
    <lineage>
        <taxon>Bacteria</taxon>
        <taxon>Bacillati</taxon>
        <taxon>Actinomycetota</taxon>
        <taxon>Actinomycetes</taxon>
        <taxon>Micrococcales</taxon>
        <taxon>Beutenbergiaceae</taxon>
        <taxon>Beutenbergia</taxon>
    </lineage>
</organism>
<dbReference type="SUPFAM" id="SSF53474">
    <property type="entry name" value="alpha/beta-Hydrolases"/>
    <property type="match status" value="1"/>
</dbReference>
<dbReference type="eggNOG" id="COG3591">
    <property type="taxonomic scope" value="Bacteria"/>
</dbReference>
<reference evidence="1 2" key="1">
    <citation type="journal article" date="2009" name="Stand. Genomic Sci.">
        <title>Complete genome sequence of Beutenbergia cavernae type strain (HKI 0122).</title>
        <authorList>
            <person name="Land M."/>
            <person name="Pukall R."/>
            <person name="Abt B."/>
            <person name="Goker M."/>
            <person name="Rohde M."/>
            <person name="Glavina Del Rio T."/>
            <person name="Tice H."/>
            <person name="Copeland A."/>
            <person name="Cheng J.F."/>
            <person name="Lucas S."/>
            <person name="Chen F."/>
            <person name="Nolan M."/>
            <person name="Bruce D."/>
            <person name="Goodwin L."/>
            <person name="Pitluck S."/>
            <person name="Ivanova N."/>
            <person name="Mavromatis K."/>
            <person name="Ovchinnikova G."/>
            <person name="Pati A."/>
            <person name="Chen A."/>
            <person name="Palaniappan K."/>
            <person name="Hauser L."/>
            <person name="Chang Y.J."/>
            <person name="Jefferies C.C."/>
            <person name="Saunders E."/>
            <person name="Brettin T."/>
            <person name="Detter J.C."/>
            <person name="Han C."/>
            <person name="Chain P."/>
            <person name="Bristow J."/>
            <person name="Eisen J.A."/>
            <person name="Markowitz V."/>
            <person name="Hugenholtz P."/>
            <person name="Kyrpides N.C."/>
            <person name="Klenk H.P."/>
            <person name="Lapidus A."/>
        </authorList>
    </citation>
    <scope>NUCLEOTIDE SEQUENCE [LARGE SCALE GENOMIC DNA]</scope>
    <source>
        <strain evidence="2">ATCC BAA-8 / DSM 12333 / NBRC 16432</strain>
    </source>
</reference>
<protein>
    <submittedName>
        <fullName evidence="1">V8-like Glu-specific endopeptidase</fullName>
    </submittedName>
</protein>
<dbReference type="EMBL" id="CP001618">
    <property type="protein sequence ID" value="ACQ82330.1"/>
    <property type="molecule type" value="Genomic_DNA"/>
</dbReference>
<dbReference type="STRING" id="471853.Bcav_4089"/>
<dbReference type="HOGENOM" id="CLU_070813_0_0_11"/>
<dbReference type="KEGG" id="bcv:Bcav_4089"/>
<accession>C5C5X2</accession>
<dbReference type="AlphaFoldDB" id="C5C5X2"/>
<proteinExistence type="predicted"/>
<dbReference type="OrthoDB" id="3483116at2"/>
<sequence>MTHLVLVHGRGQAGLDSIGLKADWVGALAGSGPLPITEELIHFPYYGDTLAQLTAGMSPREAAAVIVRGDDVDDGEKAFMLDVMREWQLAVGLSDDEVVEASDEPEVIERGFGDWPWVRAVLRAIDQHLPGGSAATIALVTHDVYRYLTDSAIRETIDDGVASAMPDGEPTIVVGHSLGSVVAYHVLRSHVKADSWDVPLLVTVGSPLAVTAIRATLKRLDPIRVPDPVGSWLNARDPRDVVALYPLTADRFPLPSSSRVQITDDSTIDNVTPNRHGISGYFAAPGVAKPILDALR</sequence>